<comment type="catalytic activity">
    <reaction evidence="6 8">
        <text>(sulfur carrier)-H + L-cysteine = (sulfur carrier)-SH + L-alanine</text>
        <dbReference type="Rhea" id="RHEA:43892"/>
        <dbReference type="Rhea" id="RHEA-COMP:14737"/>
        <dbReference type="Rhea" id="RHEA-COMP:14739"/>
        <dbReference type="ChEBI" id="CHEBI:29917"/>
        <dbReference type="ChEBI" id="CHEBI:35235"/>
        <dbReference type="ChEBI" id="CHEBI:57972"/>
        <dbReference type="ChEBI" id="CHEBI:64428"/>
        <dbReference type="EC" id="2.8.1.7"/>
    </reaction>
</comment>
<dbReference type="NCBIfam" id="TIGR01979">
    <property type="entry name" value="sufS"/>
    <property type="match status" value="1"/>
</dbReference>
<dbReference type="RefSeq" id="WP_073708997.1">
    <property type="nucleotide sequence ID" value="NZ_MQSV01000002.1"/>
</dbReference>
<dbReference type="STRING" id="1921764.BSR28_03585"/>
<dbReference type="GO" id="GO:0030170">
    <property type="term" value="F:pyridoxal phosphate binding"/>
    <property type="evidence" value="ECO:0007669"/>
    <property type="project" value="UniProtKB-UniRule"/>
</dbReference>
<keyword evidence="4 8" id="KW-0808">Transferase</keyword>
<dbReference type="EMBL" id="MQSV01000002">
    <property type="protein sequence ID" value="OKL49009.1"/>
    <property type="molecule type" value="Genomic_DNA"/>
</dbReference>
<dbReference type="OrthoDB" id="9804366at2"/>
<comment type="similarity">
    <text evidence="2 8">Belongs to the class-V pyridoxal-phosphate-dependent aminotransferase family. Csd subfamily.</text>
</comment>
<keyword evidence="5 8" id="KW-0663">Pyridoxal phosphate</keyword>
<dbReference type="Pfam" id="PF00266">
    <property type="entry name" value="Aminotran_5"/>
    <property type="match status" value="1"/>
</dbReference>
<evidence type="ECO:0000256" key="4">
    <source>
        <dbReference type="ARBA" id="ARBA00022679"/>
    </source>
</evidence>
<organism evidence="10 11">
    <name type="scientific">Boudabousia liubingyangii</name>
    <dbReference type="NCBI Taxonomy" id="1921764"/>
    <lineage>
        <taxon>Bacteria</taxon>
        <taxon>Bacillati</taxon>
        <taxon>Actinomycetota</taxon>
        <taxon>Actinomycetes</taxon>
        <taxon>Actinomycetales</taxon>
        <taxon>Actinomycetaceae</taxon>
        <taxon>Boudabousia</taxon>
    </lineage>
</organism>
<evidence type="ECO:0000256" key="5">
    <source>
        <dbReference type="ARBA" id="ARBA00022898"/>
    </source>
</evidence>
<feature type="domain" description="Aminotransferase class V" evidence="9">
    <location>
        <begin position="40"/>
        <end position="418"/>
    </location>
</feature>
<reference evidence="10 11" key="1">
    <citation type="submission" date="2016-11" db="EMBL/GenBank/DDBJ databases">
        <title>Actinomyces gypaetusis sp. nov. isolated from the vulture Gypaetus barbatus in Qinghai Tibet Plateau China.</title>
        <authorList>
            <person name="Meng X."/>
        </authorList>
    </citation>
    <scope>NUCLEOTIDE SEQUENCE [LARGE SCALE GENOMIC DNA]</scope>
    <source>
        <strain evidence="10 11">VUL4_2</strain>
    </source>
</reference>
<dbReference type="PANTHER" id="PTHR43586">
    <property type="entry name" value="CYSTEINE DESULFURASE"/>
    <property type="match status" value="1"/>
</dbReference>
<evidence type="ECO:0000259" key="9">
    <source>
        <dbReference type="Pfam" id="PF00266"/>
    </source>
</evidence>
<dbReference type="InterPro" id="IPR000192">
    <property type="entry name" value="Aminotrans_V_dom"/>
</dbReference>
<evidence type="ECO:0000256" key="1">
    <source>
        <dbReference type="ARBA" id="ARBA00001933"/>
    </source>
</evidence>
<comment type="function">
    <text evidence="8">Catalyzes the removal of elemental sulfur and selenium atoms from L-cysteine, L-cystine, L-selenocysteine, and L-selenocystine to produce L-alanine.</text>
</comment>
<dbReference type="InterPro" id="IPR015421">
    <property type="entry name" value="PyrdxlP-dep_Trfase_major"/>
</dbReference>
<dbReference type="Proteomes" id="UP000186785">
    <property type="component" value="Unassembled WGS sequence"/>
</dbReference>
<name>A0A1Q5PNA7_9ACTO</name>
<dbReference type="SUPFAM" id="SSF53383">
    <property type="entry name" value="PLP-dependent transferases"/>
    <property type="match status" value="1"/>
</dbReference>
<gene>
    <name evidence="10" type="ORF">BSR29_04015</name>
</gene>
<evidence type="ECO:0000256" key="8">
    <source>
        <dbReference type="RuleBase" id="RU004506"/>
    </source>
</evidence>
<keyword evidence="11" id="KW-1185">Reference proteome</keyword>
<comment type="cofactor">
    <cofactor evidence="1 7">
        <name>pyridoxal 5'-phosphate</name>
        <dbReference type="ChEBI" id="CHEBI:597326"/>
    </cofactor>
</comment>
<sequence length="434" mass="46436">MLERLENTSSAPFSGAELARLRNDFPILTVPGRSGEPIAYFDAAATSQKPQCVIDSLVQFYGGQNAAVNRGTHLLGDLATTEFENAREAVAHYLGAQPEGLIWTKNATEALNLLAYSLSAPQSTARTAGFKPLGPGDEICITRLEHHANLVPWQEACKRTGAKLTWLEATEDGRLDPQNFERINERTRILAFTHVSNVTGALSPVADLVARAKAVGAVTVLDSCQSTAHGPFNFRELDVDFAVASSHKMLGPTGIGALIARPELVDQLPPFLTGGAMVTWVEMDSATFHEGPAGFEAGSQPVAQAVGWARACEYLQLVGPERIAAHEHALGEELLAGLLEIPGLRLLGPTTMEQRAAVFAFALPGIHPHDVGQLLDSKDVAVRVGHHCAIPLHQHFGVRSSARASVSLTNTSAEVDRLLAAIVETQRFFGGTNV</sequence>
<dbReference type="InterPro" id="IPR015422">
    <property type="entry name" value="PyrdxlP-dep_Trfase_small"/>
</dbReference>
<dbReference type="PROSITE" id="PS00595">
    <property type="entry name" value="AA_TRANSFER_CLASS_5"/>
    <property type="match status" value="1"/>
</dbReference>
<accession>A0A1Q5PNA7</accession>
<dbReference type="InterPro" id="IPR020578">
    <property type="entry name" value="Aminotrans_V_PyrdxlP_BS"/>
</dbReference>
<proteinExistence type="inferred from homology"/>
<dbReference type="InterPro" id="IPR010970">
    <property type="entry name" value="Cys_dSase_SufS"/>
</dbReference>
<evidence type="ECO:0000313" key="10">
    <source>
        <dbReference type="EMBL" id="OKL49009.1"/>
    </source>
</evidence>
<dbReference type="Gene3D" id="3.40.640.10">
    <property type="entry name" value="Type I PLP-dependent aspartate aminotransferase-like (Major domain)"/>
    <property type="match status" value="1"/>
</dbReference>
<evidence type="ECO:0000256" key="2">
    <source>
        <dbReference type="ARBA" id="ARBA00010447"/>
    </source>
</evidence>
<dbReference type="CDD" id="cd06453">
    <property type="entry name" value="SufS_like"/>
    <property type="match status" value="1"/>
</dbReference>
<dbReference type="Gene3D" id="3.90.1150.10">
    <property type="entry name" value="Aspartate Aminotransferase, domain 1"/>
    <property type="match status" value="1"/>
</dbReference>
<dbReference type="PANTHER" id="PTHR43586:SF8">
    <property type="entry name" value="CYSTEINE DESULFURASE 1, CHLOROPLASTIC"/>
    <property type="match status" value="1"/>
</dbReference>
<dbReference type="GO" id="GO:0006534">
    <property type="term" value="P:cysteine metabolic process"/>
    <property type="evidence" value="ECO:0007669"/>
    <property type="project" value="UniProtKB-UniRule"/>
</dbReference>
<evidence type="ECO:0000256" key="6">
    <source>
        <dbReference type="ARBA" id="ARBA00050776"/>
    </source>
</evidence>
<dbReference type="InterPro" id="IPR015424">
    <property type="entry name" value="PyrdxlP-dep_Trfase"/>
</dbReference>
<dbReference type="EC" id="2.8.1.7" evidence="3 8"/>
<evidence type="ECO:0000313" key="11">
    <source>
        <dbReference type="Proteomes" id="UP000186785"/>
    </source>
</evidence>
<evidence type="ECO:0000256" key="7">
    <source>
        <dbReference type="RuleBase" id="RU004504"/>
    </source>
</evidence>
<evidence type="ECO:0000256" key="3">
    <source>
        <dbReference type="ARBA" id="ARBA00012239"/>
    </source>
</evidence>
<protein>
    <recommendedName>
        <fullName evidence="3 8">Cysteine desulfurase</fullName>
        <ecNumber evidence="3 8">2.8.1.7</ecNumber>
    </recommendedName>
</protein>
<dbReference type="GO" id="GO:0031071">
    <property type="term" value="F:cysteine desulfurase activity"/>
    <property type="evidence" value="ECO:0007669"/>
    <property type="project" value="UniProtKB-UniRule"/>
</dbReference>
<comment type="caution">
    <text evidence="10">The sequence shown here is derived from an EMBL/GenBank/DDBJ whole genome shotgun (WGS) entry which is preliminary data.</text>
</comment>
<dbReference type="AlphaFoldDB" id="A0A1Q5PNA7"/>